<keyword evidence="1" id="KW-0255">Endonuclease</keyword>
<evidence type="ECO:0000313" key="3">
    <source>
        <dbReference type="Proteomes" id="UP001172788"/>
    </source>
</evidence>
<protein>
    <submittedName>
        <fullName evidence="1">Endonuclease</fullName>
    </submittedName>
</protein>
<proteinExistence type="predicted"/>
<dbReference type="AlphaFoldDB" id="A0AAW7MIW8"/>
<dbReference type="EMBL" id="QAID01000025">
    <property type="protein sequence ID" value="MDN4576811.1"/>
    <property type="molecule type" value="Genomic_DNA"/>
</dbReference>
<organism evidence="1 4">
    <name type="scientific">Pandoraea cepalis</name>
    <dbReference type="NCBI Taxonomy" id="2508294"/>
    <lineage>
        <taxon>Bacteria</taxon>
        <taxon>Pseudomonadati</taxon>
        <taxon>Pseudomonadota</taxon>
        <taxon>Betaproteobacteria</taxon>
        <taxon>Burkholderiales</taxon>
        <taxon>Burkholderiaceae</taxon>
        <taxon>Pandoraea</taxon>
    </lineage>
</organism>
<comment type="caution">
    <text evidence="1">The sequence shown here is derived from an EMBL/GenBank/DDBJ whole genome shotgun (WGS) entry which is preliminary data.</text>
</comment>
<name>A0AAW7MIW8_9BURK</name>
<keyword evidence="1" id="KW-0378">Hydrolase</keyword>
<evidence type="ECO:0000313" key="1">
    <source>
        <dbReference type="EMBL" id="MDN4572713.1"/>
    </source>
</evidence>
<reference evidence="1" key="1">
    <citation type="submission" date="2018-04" db="EMBL/GenBank/DDBJ databases">
        <authorList>
            <person name="Jy Z."/>
        </authorList>
    </citation>
    <scope>NUCLEOTIDE SEQUENCE</scope>
    <source>
        <strain evidence="2">AS13</strain>
        <strain evidence="1">LA18</strain>
    </source>
</reference>
<dbReference type="RefSeq" id="WP_176314889.1">
    <property type="nucleotide sequence ID" value="NZ_QAIC01000030.1"/>
</dbReference>
<evidence type="ECO:0000313" key="2">
    <source>
        <dbReference type="EMBL" id="MDN4576811.1"/>
    </source>
</evidence>
<dbReference type="Proteomes" id="UP001172791">
    <property type="component" value="Unassembled WGS sequence"/>
</dbReference>
<keyword evidence="1" id="KW-0540">Nuclease</keyword>
<dbReference type="EMBL" id="QAIC01000030">
    <property type="protein sequence ID" value="MDN4572713.1"/>
    <property type="molecule type" value="Genomic_DNA"/>
</dbReference>
<dbReference type="GO" id="GO:0004519">
    <property type="term" value="F:endonuclease activity"/>
    <property type="evidence" value="ECO:0007669"/>
    <property type="project" value="UniProtKB-KW"/>
</dbReference>
<gene>
    <name evidence="1" type="ORF">DBA34_05515</name>
    <name evidence="2" type="ORF">DBB29_01555</name>
</gene>
<evidence type="ECO:0000313" key="4">
    <source>
        <dbReference type="Proteomes" id="UP001172791"/>
    </source>
</evidence>
<sequence>MSIIKIADQLADRATIPEIIERAKSLPPITAGKKDVTAALDSLREHLNADRHQQAVALASALFVWDADSAVARMRRGGIFRASRYEFRSKALIKILGAFDRLVPEESIRPDRLRYIRSVQTLLPAAEDARQVRRSLLARLNTHKRYVLKSLLVSVNEMFAHDWQANYEIDSSIIQHWGAEDMASAFSFILNLMREEVGIEPTAWQHVDDHLISPFENVYAGMLVDAAKLCEFREIETLIDGLPYEVARENSTLRVFSTDEDFEKSIRLGYIQSDMQMSMRSARVVELRSGSPITTMENFIAEAFQAGMAELVEIIPEPIERLVFKMHLDPHFFAPLSGDTFFTEEIIALYSAAIDSFLPEGEDPRHIKVSENLDISDIIKVQRLFSFISYAFHERLKSIENKARRDRLRARSMLPVVKRQFLVDVIQRVIDVEKVDECLRLLILNEADQFIDIQYRPIIKAGEWFVIAPALLHKSNLPRNIVVGNKLRNTLVTDDDPMQDAVVEALRASGFLVEPGFTFDIEGERETDILCWRDGHLFVFECKNSFHPCSAHELRTSYERIKEGEEQLDIRNRWLKHPDNQANLYRRLGWNVPVTEHIHTGIITANRLFTGFQKGQHPVRQAFELINVISRGMINRPDGSSLRFWKDATFSASDLVEYLEGGTIVDMQYRQLQPYVRKISIGSTDFHLSRYWMDPATMARDAEAVYESVEVQATVSQAENL</sequence>
<keyword evidence="3" id="KW-1185">Reference proteome</keyword>
<accession>A0AAW7MIW8</accession>
<dbReference type="Proteomes" id="UP001172788">
    <property type="component" value="Unassembled WGS sequence"/>
</dbReference>